<evidence type="ECO:0000313" key="4">
    <source>
        <dbReference type="EMBL" id="CCE25403.1"/>
    </source>
</evidence>
<reference evidence="5" key="1">
    <citation type="journal article" date="2012" name="J. Bacteriol.">
        <title>Genome sequence of the haloalkaliphilic methanotrophic bacterium Methylomicrobium alcaliphilum 20Z.</title>
        <authorList>
            <person name="Vuilleumier S."/>
            <person name="Khmelenina V.N."/>
            <person name="Bringel F."/>
            <person name="Reshetnikov A.S."/>
            <person name="Lajus A."/>
            <person name="Mangenot S."/>
            <person name="Rouy Z."/>
            <person name="Op den Camp H.J."/>
            <person name="Jetten M.S."/>
            <person name="Dispirito A.A."/>
            <person name="Dunfield P."/>
            <person name="Klotz M.G."/>
            <person name="Semrau J.D."/>
            <person name="Stein L.Y."/>
            <person name="Barbe V."/>
            <person name="Medigue C."/>
            <person name="Trotsenko Y.A."/>
            <person name="Kalyuzhnaya M.G."/>
        </authorList>
    </citation>
    <scope>NUCLEOTIDE SEQUENCE [LARGE SCALE GENOMIC DNA]</scope>
    <source>
        <strain evidence="5">DSM 19304 / NCIMB 14124 / VKM B-2133 / 20Z</strain>
    </source>
</reference>
<dbReference type="CDD" id="cd01285">
    <property type="entry name" value="nucleoside_deaminase"/>
    <property type="match status" value="1"/>
</dbReference>
<dbReference type="PATRIC" id="fig|271065.3.peg.3873"/>
<feature type="domain" description="CMP/dCMP-type deaminase" evidence="3">
    <location>
        <begin position="1"/>
        <end position="110"/>
    </location>
</feature>
<dbReference type="Pfam" id="PF00383">
    <property type="entry name" value="dCMP_cyt_deam_1"/>
    <property type="match status" value="1"/>
</dbReference>
<keyword evidence="1" id="KW-0479">Metal-binding</keyword>
<dbReference type="Gene3D" id="3.40.140.10">
    <property type="entry name" value="Cytidine Deaminase, domain 2"/>
    <property type="match status" value="1"/>
</dbReference>
<organism evidence="4 5">
    <name type="scientific">Methylotuvimicrobium alcaliphilum (strain DSM 19304 / NCIMB 14124 / VKM B-2133 / 20Z)</name>
    <name type="common">Methylomicrobium alcaliphilum</name>
    <dbReference type="NCBI Taxonomy" id="1091494"/>
    <lineage>
        <taxon>Bacteria</taxon>
        <taxon>Pseudomonadati</taxon>
        <taxon>Pseudomonadota</taxon>
        <taxon>Gammaproteobacteria</taxon>
        <taxon>Methylococcales</taxon>
        <taxon>Methylococcaceae</taxon>
        <taxon>Methylotuvimicrobium</taxon>
    </lineage>
</organism>
<dbReference type="Proteomes" id="UP000008315">
    <property type="component" value="Chromosome"/>
</dbReference>
<gene>
    <name evidence="4" type="ordered locus">MEALZ_3747</name>
</gene>
<dbReference type="InterPro" id="IPR016193">
    <property type="entry name" value="Cytidine_deaminase-like"/>
</dbReference>
<dbReference type="GO" id="GO:0002100">
    <property type="term" value="P:tRNA wobble adenosine to inosine editing"/>
    <property type="evidence" value="ECO:0007669"/>
    <property type="project" value="TreeGrafter"/>
</dbReference>
<dbReference type="STRING" id="1091494.MEALZ_3747"/>
<evidence type="ECO:0000256" key="2">
    <source>
        <dbReference type="ARBA" id="ARBA00022833"/>
    </source>
</evidence>
<dbReference type="PANTHER" id="PTHR11079">
    <property type="entry name" value="CYTOSINE DEAMINASE FAMILY MEMBER"/>
    <property type="match status" value="1"/>
</dbReference>
<dbReference type="HOGENOM" id="CLU_025810_5_3_6"/>
<keyword evidence="2" id="KW-0862">Zinc</keyword>
<dbReference type="SUPFAM" id="SSF53927">
    <property type="entry name" value="Cytidine deaminase-like"/>
    <property type="match status" value="1"/>
</dbReference>
<dbReference type="PROSITE" id="PS51747">
    <property type="entry name" value="CYT_DCMP_DEAMINASES_2"/>
    <property type="match status" value="1"/>
</dbReference>
<dbReference type="RefSeq" id="WP_014150156.1">
    <property type="nucleotide sequence ID" value="NC_016112.1"/>
</dbReference>
<proteinExistence type="predicted"/>
<dbReference type="AlphaFoldDB" id="G4SY94"/>
<accession>G4SY94</accession>
<evidence type="ECO:0000259" key="3">
    <source>
        <dbReference type="PROSITE" id="PS51747"/>
    </source>
</evidence>
<dbReference type="InterPro" id="IPR002125">
    <property type="entry name" value="CMP_dCMP_dom"/>
</dbReference>
<sequence>MSYEDYMRRAIEQALLVPEFPFGAVIVRRAAGEIVAEGHNRSALNPTWHGEIDAINRCAEAYPAGDWSEFDLYTTAEPCPMCQSAIEWAGIGTVYYGTSIPYLQSRGWWQIEIRAEEVAAKTPFRKSHVVGGLLEAECNALFDNAPRGIFHQENIE</sequence>
<evidence type="ECO:0000313" key="5">
    <source>
        <dbReference type="Proteomes" id="UP000008315"/>
    </source>
</evidence>
<dbReference type="PANTHER" id="PTHR11079:SF203">
    <property type="entry name" value="CMP_DCMP-TYPE DEAMINASE DOMAIN-CONTAINING PROTEIN"/>
    <property type="match status" value="1"/>
</dbReference>
<dbReference type="GO" id="GO:0052717">
    <property type="term" value="F:tRNA-specific adenosine-34 deaminase activity"/>
    <property type="evidence" value="ECO:0007669"/>
    <property type="project" value="TreeGrafter"/>
</dbReference>
<dbReference type="InterPro" id="IPR016192">
    <property type="entry name" value="APOBEC/CMP_deaminase_Zn-bd"/>
</dbReference>
<evidence type="ECO:0000256" key="1">
    <source>
        <dbReference type="ARBA" id="ARBA00022723"/>
    </source>
</evidence>
<dbReference type="PROSITE" id="PS00903">
    <property type="entry name" value="CYT_DCMP_DEAMINASES_1"/>
    <property type="match status" value="1"/>
</dbReference>
<protein>
    <submittedName>
        <fullName evidence="4">CMP/dCMP deaminase zinc-binding protein</fullName>
    </submittedName>
</protein>
<keyword evidence="5" id="KW-1185">Reference proteome</keyword>
<name>G4SY94_META2</name>
<dbReference type="EMBL" id="FO082060">
    <property type="protein sequence ID" value="CCE25403.1"/>
    <property type="molecule type" value="Genomic_DNA"/>
</dbReference>
<dbReference type="GO" id="GO:0008270">
    <property type="term" value="F:zinc ion binding"/>
    <property type="evidence" value="ECO:0007669"/>
    <property type="project" value="InterPro"/>
</dbReference>
<dbReference type="KEGG" id="mah:MEALZ_3747"/>